<feature type="transmembrane region" description="Helical" evidence="7">
    <location>
        <begin position="218"/>
        <end position="235"/>
    </location>
</feature>
<keyword evidence="3" id="KW-1003">Cell membrane</keyword>
<dbReference type="EMBL" id="JARMAB010000026">
    <property type="protein sequence ID" value="MED1204800.1"/>
    <property type="molecule type" value="Genomic_DNA"/>
</dbReference>
<evidence type="ECO:0000256" key="3">
    <source>
        <dbReference type="ARBA" id="ARBA00022475"/>
    </source>
</evidence>
<organism evidence="10 11">
    <name type="scientific">Heyndrickxia acidicola</name>
    <dbReference type="NCBI Taxonomy" id="209389"/>
    <lineage>
        <taxon>Bacteria</taxon>
        <taxon>Bacillati</taxon>
        <taxon>Bacillota</taxon>
        <taxon>Bacilli</taxon>
        <taxon>Bacillales</taxon>
        <taxon>Bacillaceae</taxon>
        <taxon>Heyndrickxia</taxon>
    </lineage>
</organism>
<evidence type="ECO:0000256" key="6">
    <source>
        <dbReference type="ARBA" id="ARBA00023136"/>
    </source>
</evidence>
<dbReference type="InterPro" id="IPR050882">
    <property type="entry name" value="Prepilin_peptidase/N-MTase"/>
</dbReference>
<feature type="domain" description="Prepilin peptidase A24 N-terminal" evidence="9">
    <location>
        <begin position="7"/>
        <end position="90"/>
    </location>
</feature>
<reference evidence="10 11" key="1">
    <citation type="submission" date="2023-03" db="EMBL/GenBank/DDBJ databases">
        <title>Bacillus Genome Sequencing.</title>
        <authorList>
            <person name="Dunlap C."/>
        </authorList>
    </citation>
    <scope>NUCLEOTIDE SEQUENCE [LARGE SCALE GENOMIC DNA]</scope>
    <source>
        <strain evidence="10 11">B-23453</strain>
    </source>
</reference>
<evidence type="ECO:0000313" key="11">
    <source>
        <dbReference type="Proteomes" id="UP001341444"/>
    </source>
</evidence>
<dbReference type="InterPro" id="IPR010627">
    <property type="entry name" value="Prepilin_pept_A24_N"/>
</dbReference>
<evidence type="ECO:0000256" key="1">
    <source>
        <dbReference type="ARBA" id="ARBA00004651"/>
    </source>
</evidence>
<keyword evidence="6 7" id="KW-0472">Membrane</keyword>
<feature type="transmembrane region" description="Helical" evidence="7">
    <location>
        <begin position="147"/>
        <end position="166"/>
    </location>
</feature>
<dbReference type="InterPro" id="IPR000045">
    <property type="entry name" value="Prepilin_IV_endopep_pep"/>
</dbReference>
<name>A0ABU6MJV5_9BACI</name>
<comment type="subcellular location">
    <subcellularLocation>
        <location evidence="1">Cell membrane</location>
        <topology evidence="1">Multi-pass membrane protein</topology>
    </subcellularLocation>
</comment>
<evidence type="ECO:0000256" key="5">
    <source>
        <dbReference type="ARBA" id="ARBA00022989"/>
    </source>
</evidence>
<protein>
    <submittedName>
        <fullName evidence="10">Prepilin peptidase</fullName>
    </submittedName>
</protein>
<dbReference type="RefSeq" id="WP_066261818.1">
    <property type="nucleotide sequence ID" value="NZ_JARMAB010000026.1"/>
</dbReference>
<gene>
    <name evidence="10" type="ORF">P4T90_17280</name>
</gene>
<evidence type="ECO:0000256" key="2">
    <source>
        <dbReference type="ARBA" id="ARBA00005801"/>
    </source>
</evidence>
<dbReference type="PANTHER" id="PTHR30487:SF0">
    <property type="entry name" value="PREPILIN LEADER PEPTIDASE_N-METHYLTRANSFERASE-RELATED"/>
    <property type="match status" value="1"/>
</dbReference>
<feature type="transmembrane region" description="Helical" evidence="7">
    <location>
        <begin position="96"/>
        <end position="116"/>
    </location>
</feature>
<feature type="transmembrane region" description="Helical" evidence="7">
    <location>
        <begin position="187"/>
        <end position="212"/>
    </location>
</feature>
<keyword evidence="5 7" id="KW-1133">Transmembrane helix</keyword>
<accession>A0ABU6MJV5</accession>
<sequence>MSILLFIYALLLGSFYNVVGLRVPVHKSIVKPRSACSNCHTVLSPAELIPVVSYFIQGGRCRHCKVRLSPIYPLGELLTGVLFVFAYRQFGLSLDAVIAWTLISLVMIITVSDIAYMLIPDRILIVFAGLFIVERIADPLTPWWDSIIGAAAGFFLLLLIALASKGGMGGGDIKLYAVLGFAMGVKAALLSFFFATLYGAAIGIIGLCLGVFKRKKPIPFGPFIGLGALTSFFFYQKIIDWYLSLF</sequence>
<evidence type="ECO:0000313" key="10">
    <source>
        <dbReference type="EMBL" id="MED1204800.1"/>
    </source>
</evidence>
<evidence type="ECO:0000259" key="9">
    <source>
        <dbReference type="Pfam" id="PF06750"/>
    </source>
</evidence>
<evidence type="ECO:0000259" key="8">
    <source>
        <dbReference type="Pfam" id="PF01478"/>
    </source>
</evidence>
<comment type="caution">
    <text evidence="10">The sequence shown here is derived from an EMBL/GenBank/DDBJ whole genome shotgun (WGS) entry which is preliminary data.</text>
</comment>
<feature type="transmembrane region" description="Helical" evidence="7">
    <location>
        <begin position="6"/>
        <end position="25"/>
    </location>
</feature>
<dbReference type="Proteomes" id="UP001341444">
    <property type="component" value="Unassembled WGS sequence"/>
</dbReference>
<keyword evidence="4 7" id="KW-0812">Transmembrane</keyword>
<dbReference type="Pfam" id="PF01478">
    <property type="entry name" value="Peptidase_A24"/>
    <property type="match status" value="1"/>
</dbReference>
<dbReference type="Gene3D" id="1.20.120.1220">
    <property type="match status" value="1"/>
</dbReference>
<dbReference type="Pfam" id="PF06750">
    <property type="entry name" value="A24_N_bact"/>
    <property type="match status" value="1"/>
</dbReference>
<dbReference type="PANTHER" id="PTHR30487">
    <property type="entry name" value="TYPE 4 PREPILIN-LIKE PROTEINS LEADER PEPTIDE-PROCESSING ENZYME"/>
    <property type="match status" value="1"/>
</dbReference>
<feature type="transmembrane region" description="Helical" evidence="7">
    <location>
        <begin position="71"/>
        <end position="90"/>
    </location>
</feature>
<feature type="domain" description="Prepilin type IV endopeptidase peptidase" evidence="8">
    <location>
        <begin position="101"/>
        <end position="204"/>
    </location>
</feature>
<evidence type="ECO:0000256" key="4">
    <source>
        <dbReference type="ARBA" id="ARBA00022692"/>
    </source>
</evidence>
<keyword evidence="11" id="KW-1185">Reference proteome</keyword>
<evidence type="ECO:0000256" key="7">
    <source>
        <dbReference type="SAM" id="Phobius"/>
    </source>
</evidence>
<comment type="similarity">
    <text evidence="2">Belongs to the peptidase A24 family.</text>
</comment>
<proteinExistence type="inferred from homology"/>